<dbReference type="SFLD" id="SFLDG01136">
    <property type="entry name" value="C1.6:_Phosphoserine_Phosphatas"/>
    <property type="match status" value="1"/>
</dbReference>
<dbReference type="EC" id="3.1.3.3" evidence="4"/>
<dbReference type="InterPro" id="IPR050582">
    <property type="entry name" value="HAD-like_SerB"/>
</dbReference>
<evidence type="ECO:0000256" key="8">
    <source>
        <dbReference type="ARBA" id="ARBA00022801"/>
    </source>
</evidence>
<dbReference type="NCBIfam" id="TIGR00338">
    <property type="entry name" value="serB"/>
    <property type="match status" value="1"/>
</dbReference>
<evidence type="ECO:0000313" key="14">
    <source>
        <dbReference type="EMBL" id="MBW6532046.1"/>
    </source>
</evidence>
<dbReference type="PANTHER" id="PTHR43344:SF2">
    <property type="entry name" value="PHOSPHOSERINE PHOSPHATASE"/>
    <property type="match status" value="1"/>
</dbReference>
<organism evidence="14 15">
    <name type="scientific">Sphingomonas citri</name>
    <dbReference type="NCBI Taxonomy" id="2862499"/>
    <lineage>
        <taxon>Bacteria</taxon>
        <taxon>Pseudomonadati</taxon>
        <taxon>Pseudomonadota</taxon>
        <taxon>Alphaproteobacteria</taxon>
        <taxon>Sphingomonadales</taxon>
        <taxon>Sphingomonadaceae</taxon>
        <taxon>Sphingomonas</taxon>
    </lineage>
</organism>
<comment type="pathway">
    <text evidence="2">Amino-acid biosynthesis; L-serine biosynthesis; L-serine from 3-phospho-D-glycerate: step 3/3.</text>
</comment>
<evidence type="ECO:0000256" key="3">
    <source>
        <dbReference type="ARBA" id="ARBA00009184"/>
    </source>
</evidence>
<dbReference type="PANTHER" id="PTHR43344">
    <property type="entry name" value="PHOSPHOSERINE PHOSPHATASE"/>
    <property type="match status" value="1"/>
</dbReference>
<evidence type="ECO:0000256" key="2">
    <source>
        <dbReference type="ARBA" id="ARBA00005135"/>
    </source>
</evidence>
<dbReference type="NCBIfam" id="TIGR01488">
    <property type="entry name" value="HAD-SF-IB"/>
    <property type="match status" value="1"/>
</dbReference>
<comment type="catalytic activity">
    <reaction evidence="12">
        <text>O-phospho-L-serine + H2O = L-serine + phosphate</text>
        <dbReference type="Rhea" id="RHEA:21208"/>
        <dbReference type="ChEBI" id="CHEBI:15377"/>
        <dbReference type="ChEBI" id="CHEBI:33384"/>
        <dbReference type="ChEBI" id="CHEBI:43474"/>
        <dbReference type="ChEBI" id="CHEBI:57524"/>
        <dbReference type="EC" id="3.1.3.3"/>
    </reaction>
</comment>
<comment type="catalytic activity">
    <reaction evidence="13">
        <text>O-phospho-D-serine + H2O = D-serine + phosphate</text>
        <dbReference type="Rhea" id="RHEA:24873"/>
        <dbReference type="ChEBI" id="CHEBI:15377"/>
        <dbReference type="ChEBI" id="CHEBI:35247"/>
        <dbReference type="ChEBI" id="CHEBI:43474"/>
        <dbReference type="ChEBI" id="CHEBI:58680"/>
        <dbReference type="EC" id="3.1.3.3"/>
    </reaction>
</comment>
<evidence type="ECO:0000256" key="7">
    <source>
        <dbReference type="ARBA" id="ARBA00022723"/>
    </source>
</evidence>
<keyword evidence="6" id="KW-0028">Amino-acid biosynthesis</keyword>
<evidence type="ECO:0000256" key="5">
    <source>
        <dbReference type="ARBA" id="ARBA00015196"/>
    </source>
</evidence>
<keyword evidence="7" id="KW-0479">Metal-binding</keyword>
<evidence type="ECO:0000256" key="1">
    <source>
        <dbReference type="ARBA" id="ARBA00001946"/>
    </source>
</evidence>
<comment type="similarity">
    <text evidence="3">Belongs to the HAD-like hydrolase superfamily. SerB family.</text>
</comment>
<dbReference type="RefSeq" id="WP_219749405.1">
    <property type="nucleotide sequence ID" value="NZ_JAHXZN010000005.1"/>
</dbReference>
<gene>
    <name evidence="14" type="primary">serB</name>
    <name evidence="14" type="ORF">KZ820_14995</name>
</gene>
<keyword evidence="10" id="KW-0718">Serine biosynthesis</keyword>
<keyword evidence="15" id="KW-1185">Reference proteome</keyword>
<evidence type="ECO:0000256" key="4">
    <source>
        <dbReference type="ARBA" id="ARBA00012640"/>
    </source>
</evidence>
<evidence type="ECO:0000256" key="12">
    <source>
        <dbReference type="ARBA" id="ARBA00048138"/>
    </source>
</evidence>
<accession>A0ABS7BR48</accession>
<dbReference type="Gene3D" id="3.40.50.1000">
    <property type="entry name" value="HAD superfamily/HAD-like"/>
    <property type="match status" value="1"/>
</dbReference>
<dbReference type="Pfam" id="PF12710">
    <property type="entry name" value="HAD"/>
    <property type="match status" value="1"/>
</dbReference>
<dbReference type="InterPro" id="IPR004469">
    <property type="entry name" value="PSP"/>
</dbReference>
<dbReference type="SFLD" id="SFLDS00003">
    <property type="entry name" value="Haloacid_Dehalogenase"/>
    <property type="match status" value="1"/>
</dbReference>
<dbReference type="InterPro" id="IPR036412">
    <property type="entry name" value="HAD-like_sf"/>
</dbReference>
<dbReference type="SFLD" id="SFLDG01137">
    <property type="entry name" value="C1.6.1:_Phosphoserine_Phosphat"/>
    <property type="match status" value="1"/>
</dbReference>
<comment type="caution">
    <text evidence="14">The sequence shown here is derived from an EMBL/GenBank/DDBJ whole genome shotgun (WGS) entry which is preliminary data.</text>
</comment>
<dbReference type="Proteomes" id="UP000759103">
    <property type="component" value="Unassembled WGS sequence"/>
</dbReference>
<evidence type="ECO:0000313" key="15">
    <source>
        <dbReference type="Proteomes" id="UP000759103"/>
    </source>
</evidence>
<dbReference type="InterPro" id="IPR023214">
    <property type="entry name" value="HAD_sf"/>
</dbReference>
<evidence type="ECO:0000256" key="10">
    <source>
        <dbReference type="ARBA" id="ARBA00023299"/>
    </source>
</evidence>
<sequence length="292" mass="30520">MFTATLIAAGRLTPNIVAAAQERLAAADCAPTTLGWIDEGDAADLHFELAPADARAALEGMFEAVDVVVQPRETRRKMLLVADMDSTMITVECIDELADYAGLKPQIAAITERAMRGELDFEAALDARVGLLKGLRGSVIQECFDERVRLMPGATALVRTMRGWGATAVLVSGGFTRFAEPVANAIGFDRAIANVLELEDGVLTGAVARPIVGAATKRTTLLQTRAALGLADSATLAVGDGANDLAMIEVAGLGVAYRAKPIVAAAAAARVEHGDLTALLWAQGVPKAEWAA</sequence>
<evidence type="ECO:0000256" key="13">
    <source>
        <dbReference type="ARBA" id="ARBA00048523"/>
    </source>
</evidence>
<dbReference type="SUPFAM" id="SSF56784">
    <property type="entry name" value="HAD-like"/>
    <property type="match status" value="1"/>
</dbReference>
<name>A0ABS7BR48_9SPHN</name>
<keyword evidence="9" id="KW-0460">Magnesium</keyword>
<comment type="cofactor">
    <cofactor evidence="1">
        <name>Mg(2+)</name>
        <dbReference type="ChEBI" id="CHEBI:18420"/>
    </cofactor>
</comment>
<evidence type="ECO:0000256" key="9">
    <source>
        <dbReference type="ARBA" id="ARBA00022842"/>
    </source>
</evidence>
<proteinExistence type="inferred from homology"/>
<dbReference type="EMBL" id="JAHXZN010000005">
    <property type="protein sequence ID" value="MBW6532046.1"/>
    <property type="molecule type" value="Genomic_DNA"/>
</dbReference>
<dbReference type="GO" id="GO:0016787">
    <property type="term" value="F:hydrolase activity"/>
    <property type="evidence" value="ECO:0007669"/>
    <property type="project" value="UniProtKB-KW"/>
</dbReference>
<reference evidence="14 15" key="1">
    <citation type="submission" date="2021-07" db="EMBL/GenBank/DDBJ databases">
        <title>Sphingomonas sp.</title>
        <authorList>
            <person name="Feng G."/>
            <person name="Li J."/>
            <person name="Pan M."/>
        </authorList>
    </citation>
    <scope>NUCLEOTIDE SEQUENCE [LARGE SCALE GENOMIC DNA]</scope>
    <source>
        <strain evidence="14 15">RRHST34</strain>
    </source>
</reference>
<dbReference type="SFLD" id="SFLDF00029">
    <property type="entry name" value="phosphoserine_phosphatase"/>
    <property type="match status" value="1"/>
</dbReference>
<keyword evidence="8 14" id="KW-0378">Hydrolase</keyword>
<evidence type="ECO:0000256" key="11">
    <source>
        <dbReference type="ARBA" id="ARBA00031693"/>
    </source>
</evidence>
<protein>
    <recommendedName>
        <fullName evidence="5">Phosphoserine phosphatase</fullName>
        <ecNumber evidence="4">3.1.3.3</ecNumber>
    </recommendedName>
    <alternativeName>
        <fullName evidence="11">O-phosphoserine phosphohydrolase</fullName>
    </alternativeName>
</protein>
<evidence type="ECO:0000256" key="6">
    <source>
        <dbReference type="ARBA" id="ARBA00022605"/>
    </source>
</evidence>